<feature type="transmembrane region" description="Helical" evidence="1">
    <location>
        <begin position="343"/>
        <end position="362"/>
    </location>
</feature>
<feature type="transmembrane region" description="Helical" evidence="1">
    <location>
        <begin position="115"/>
        <end position="135"/>
    </location>
</feature>
<evidence type="ECO:0000313" key="3">
    <source>
        <dbReference type="Proteomes" id="UP000006230"/>
    </source>
</evidence>
<keyword evidence="1" id="KW-0812">Transmembrane</keyword>
<feature type="transmembrane region" description="Helical" evidence="1">
    <location>
        <begin position="91"/>
        <end position="109"/>
    </location>
</feature>
<evidence type="ECO:0000256" key="1">
    <source>
        <dbReference type="SAM" id="Phobius"/>
    </source>
</evidence>
<proteinExistence type="predicted"/>
<dbReference type="EMBL" id="AATQ01000016">
    <property type="protein sequence ID" value="EAU46298.1"/>
    <property type="molecule type" value="Genomic_DNA"/>
</dbReference>
<sequence>MMHAVADTERLVTDGIITPAQAGEIEARAREAMIGLAVNAVLVFGILAATGGLILWLASPLAVAIGGSLTLICGLLVLFRGGAMLRMFGNAATLIGAGMLLGGGAVELLDKYPEMAGGPMALAGAAIAVPATLALRRAGEVARFATAAILLMGLALHLGGLAYLMGRNEVSGLPISLYYLYTAAVLAWGGWRIDLRLVTALAIVPFAQMLDTSTFYFHAAYVFYSPEPTLSILQMGLLISGCLALAARSNDRGARHARVLMVLAFVVANLCALVGSLWGDVVGEHIWGPGRYRFGEMSYEEFIALREGFRASTLVISHHVFTVLWALALIAMMVWAGIRNQRGLFNAALTFAAIHAYTQLFESFWDEPLAYVIAGLTAIPLAWGTWRLNLWLRSRAAPPPSPRAAP</sequence>
<evidence type="ECO:0000313" key="2">
    <source>
        <dbReference type="EMBL" id="EAU46298.1"/>
    </source>
</evidence>
<feature type="transmembrane region" description="Helical" evidence="1">
    <location>
        <begin position="34"/>
        <end position="55"/>
    </location>
</feature>
<feature type="transmembrane region" description="Helical" evidence="1">
    <location>
        <begin position="198"/>
        <end position="224"/>
    </location>
</feature>
<feature type="transmembrane region" description="Helical" evidence="1">
    <location>
        <begin position="230"/>
        <end position="247"/>
    </location>
</feature>
<protein>
    <submittedName>
        <fullName evidence="2">Uncharacterized protein</fullName>
    </submittedName>
</protein>
<feature type="transmembrane region" description="Helical" evidence="1">
    <location>
        <begin position="259"/>
        <end position="279"/>
    </location>
</feature>
<name>Q0FPV6_SALBH</name>
<dbReference type="AlphaFoldDB" id="Q0FPV6"/>
<feature type="transmembrane region" description="Helical" evidence="1">
    <location>
        <begin position="147"/>
        <end position="166"/>
    </location>
</feature>
<keyword evidence="1" id="KW-0472">Membrane</keyword>
<reference evidence="2 3" key="1">
    <citation type="journal article" date="2010" name="J. Bacteriol.">
        <title>Genome sequences of Pelagibaca bermudensis HTCC2601T and Maritimibacter alkaliphilus HTCC2654T, the type strains of two marine Roseobacter genera.</title>
        <authorList>
            <person name="Thrash J.C."/>
            <person name="Cho J.C."/>
            <person name="Ferriera S."/>
            <person name="Johnson J."/>
            <person name="Vergin K.L."/>
            <person name="Giovannoni S.J."/>
        </authorList>
    </citation>
    <scope>NUCLEOTIDE SEQUENCE [LARGE SCALE GENOMIC DNA]</scope>
    <source>
        <strain evidence="3">DSM 26914 / JCM 13377 / KCTC 12554 / HTCC2601</strain>
    </source>
</reference>
<feature type="transmembrane region" description="Helical" evidence="1">
    <location>
        <begin position="172"/>
        <end position="191"/>
    </location>
</feature>
<feature type="transmembrane region" description="Helical" evidence="1">
    <location>
        <begin position="61"/>
        <end position="79"/>
    </location>
</feature>
<dbReference type="Proteomes" id="UP000006230">
    <property type="component" value="Unassembled WGS sequence"/>
</dbReference>
<gene>
    <name evidence="2" type="ORF">R2601_25411</name>
</gene>
<feature type="transmembrane region" description="Helical" evidence="1">
    <location>
        <begin position="368"/>
        <end position="386"/>
    </location>
</feature>
<accession>Q0FPV6</accession>
<organism evidence="2 3">
    <name type="scientific">Salipiger bermudensis (strain DSM 26914 / JCM 13377 / KCTC 12554 / HTCC2601)</name>
    <name type="common">Pelagibaca bermudensis</name>
    <dbReference type="NCBI Taxonomy" id="314265"/>
    <lineage>
        <taxon>Bacteria</taxon>
        <taxon>Pseudomonadati</taxon>
        <taxon>Pseudomonadota</taxon>
        <taxon>Alphaproteobacteria</taxon>
        <taxon>Rhodobacterales</taxon>
        <taxon>Roseobacteraceae</taxon>
        <taxon>Salipiger</taxon>
    </lineage>
</organism>
<comment type="caution">
    <text evidence="2">The sequence shown here is derived from an EMBL/GenBank/DDBJ whole genome shotgun (WGS) entry which is preliminary data.</text>
</comment>
<feature type="transmembrane region" description="Helical" evidence="1">
    <location>
        <begin position="316"/>
        <end position="336"/>
    </location>
</feature>
<dbReference type="eggNOG" id="ENOG502ZSPU">
    <property type="taxonomic scope" value="Bacteria"/>
</dbReference>
<dbReference type="HOGENOM" id="CLU_690572_0_0_5"/>
<keyword evidence="3" id="KW-1185">Reference proteome</keyword>
<keyword evidence="1" id="KW-1133">Transmembrane helix</keyword>
<dbReference type="OrthoDB" id="7264924at2"/>